<reference evidence="2 3" key="1">
    <citation type="submission" date="2018-01" db="EMBL/GenBank/DDBJ databases">
        <title>The draft genome sequence of Halioglobus japonicus S1-36.</title>
        <authorList>
            <person name="Du Z.-J."/>
            <person name="Shi M.-J."/>
        </authorList>
    </citation>
    <scope>NUCLEOTIDE SEQUENCE [LARGE SCALE GENOMIC DNA]</scope>
    <source>
        <strain evidence="2 3">S1-36</strain>
    </source>
</reference>
<proteinExistence type="predicted"/>
<dbReference type="Gene3D" id="3.40.50.720">
    <property type="entry name" value="NAD(P)-binding Rossmann-like Domain"/>
    <property type="match status" value="1"/>
</dbReference>
<dbReference type="Proteomes" id="UP000235162">
    <property type="component" value="Unassembled WGS sequence"/>
</dbReference>
<dbReference type="GO" id="GO:0009247">
    <property type="term" value="P:glycolipid biosynthetic process"/>
    <property type="evidence" value="ECO:0007669"/>
    <property type="project" value="TreeGrafter"/>
</dbReference>
<dbReference type="PANTHER" id="PTHR12286">
    <property type="entry name" value="SACCHAROPINE DEHYDROGENASE-LIKE OXIDOREDUCTASE"/>
    <property type="match status" value="1"/>
</dbReference>
<feature type="domain" description="Saccharopine dehydrogenase NADP binding" evidence="1">
    <location>
        <begin position="8"/>
        <end position="136"/>
    </location>
</feature>
<dbReference type="EMBL" id="PKUR01000004">
    <property type="protein sequence ID" value="PLW85026.1"/>
    <property type="molecule type" value="Genomic_DNA"/>
</dbReference>
<keyword evidence="3" id="KW-1185">Reference proteome</keyword>
<dbReference type="Pfam" id="PF03435">
    <property type="entry name" value="Sacchrp_dh_NADP"/>
    <property type="match status" value="1"/>
</dbReference>
<name>A0AAP8MC52_9GAMM</name>
<evidence type="ECO:0000313" key="3">
    <source>
        <dbReference type="Proteomes" id="UP000235162"/>
    </source>
</evidence>
<dbReference type="SUPFAM" id="SSF51735">
    <property type="entry name" value="NAD(P)-binding Rossmann-fold domains"/>
    <property type="match status" value="1"/>
</dbReference>
<dbReference type="InterPro" id="IPR005097">
    <property type="entry name" value="Sacchrp_dh_NADP-bd"/>
</dbReference>
<dbReference type="InterPro" id="IPR036291">
    <property type="entry name" value="NAD(P)-bd_dom_sf"/>
</dbReference>
<evidence type="ECO:0000259" key="1">
    <source>
        <dbReference type="Pfam" id="PF03435"/>
    </source>
</evidence>
<dbReference type="AlphaFoldDB" id="A0AAP8MC52"/>
<dbReference type="GO" id="GO:0005886">
    <property type="term" value="C:plasma membrane"/>
    <property type="evidence" value="ECO:0007669"/>
    <property type="project" value="TreeGrafter"/>
</dbReference>
<dbReference type="PANTHER" id="PTHR12286:SF5">
    <property type="entry name" value="SACCHAROPINE DEHYDROGENASE-LIKE OXIDOREDUCTASE"/>
    <property type="match status" value="1"/>
</dbReference>
<protein>
    <submittedName>
        <fullName evidence="2">Saccharopine dehydrogenase</fullName>
    </submittedName>
</protein>
<sequence>MIVRDYDIILYGASGFTGRLVAEYLQEVYGNGEDLVWAIAGRNEDKLREIANAIDAPDTPIVVADSRDSNALASMVASASVVCTTVGPYALYGSELVAACVAAGTHYCDLTGEVPWMRDMIRRHESDARDSGARIVHTCGFDSIPSDLGTLFLQEAMLAEHGVPAKRVKLMVDRFSGAFSGGTVASMINIMETAGKDRKVREVVADPYALLPEGAPRGPDGNDQTSALYDDDFQRWTLPFVMAGINTRVVRRSNALLDFAWGEDFSYSESMLAPARQGAVTSKLAGLAMTAGTASLAIAPLRAIARRFLPAPGEGPSKEQREKGFFDIYLYGVHPTDRSADMVARVTGDRDPGYGSTSKMLAEAAICLARDDLDCEGGFWTPASAMGSVLIQRLQESAGLTFERVADVP</sequence>
<organism evidence="2 3">
    <name type="scientific">Halioglobus japonicus</name>
    <dbReference type="NCBI Taxonomy" id="930805"/>
    <lineage>
        <taxon>Bacteria</taxon>
        <taxon>Pseudomonadati</taxon>
        <taxon>Pseudomonadota</taxon>
        <taxon>Gammaproteobacteria</taxon>
        <taxon>Cellvibrionales</taxon>
        <taxon>Halieaceae</taxon>
        <taxon>Halioglobus</taxon>
    </lineage>
</organism>
<dbReference type="InterPro" id="IPR051276">
    <property type="entry name" value="Saccharopine_DH-like_oxidrdct"/>
</dbReference>
<gene>
    <name evidence="2" type="ORF">C0029_15955</name>
</gene>
<evidence type="ECO:0000313" key="2">
    <source>
        <dbReference type="EMBL" id="PLW85026.1"/>
    </source>
</evidence>
<accession>A0AAP8MC52</accession>
<comment type="caution">
    <text evidence="2">The sequence shown here is derived from an EMBL/GenBank/DDBJ whole genome shotgun (WGS) entry which is preliminary data.</text>
</comment>